<dbReference type="RefSeq" id="WP_146150280.1">
    <property type="nucleotide sequence ID" value="NZ_BSRZ01000008.1"/>
</dbReference>
<organism evidence="1 2">
    <name type="scientific">Actinomadura rubrobrunea</name>
    <dbReference type="NCBI Taxonomy" id="115335"/>
    <lineage>
        <taxon>Bacteria</taxon>
        <taxon>Bacillati</taxon>
        <taxon>Actinomycetota</taxon>
        <taxon>Actinomycetes</taxon>
        <taxon>Streptosporangiales</taxon>
        <taxon>Thermomonosporaceae</taxon>
        <taxon>Actinomadura</taxon>
    </lineage>
</organism>
<reference evidence="1" key="1">
    <citation type="submission" date="2023-02" db="EMBL/GenBank/DDBJ databases">
        <title>Actinomadura rubrobrunea NBRC 14622.</title>
        <authorList>
            <person name="Ichikawa N."/>
            <person name="Sato H."/>
            <person name="Tonouchi N."/>
        </authorList>
    </citation>
    <scope>NUCLEOTIDE SEQUENCE</scope>
    <source>
        <strain evidence="1">NBRC 14622</strain>
    </source>
</reference>
<protein>
    <submittedName>
        <fullName evidence="1">Uncharacterized protein</fullName>
    </submittedName>
</protein>
<evidence type="ECO:0000313" key="2">
    <source>
        <dbReference type="Proteomes" id="UP001165124"/>
    </source>
</evidence>
<dbReference type="AlphaFoldDB" id="A0A9W6UV31"/>
<accession>A0A9W6UV31</accession>
<proteinExistence type="predicted"/>
<dbReference type="EMBL" id="BSRZ01000008">
    <property type="protein sequence ID" value="GLW65266.1"/>
    <property type="molecule type" value="Genomic_DNA"/>
</dbReference>
<gene>
    <name evidence="1" type="ORF">Arub01_35100</name>
</gene>
<dbReference type="Proteomes" id="UP001165124">
    <property type="component" value="Unassembled WGS sequence"/>
</dbReference>
<comment type="caution">
    <text evidence="1">The sequence shown here is derived from an EMBL/GenBank/DDBJ whole genome shotgun (WGS) entry which is preliminary data.</text>
</comment>
<name>A0A9W6UV31_9ACTN</name>
<sequence>MTDKSADPRRIMQHADDIEAEVVPRIKQAGDTLNKDGTYNLEGGDFSITCMAAGSAYPIALQFAFEDIKMLMSTAKSYAKKVETAGRMYAKAELRSAGK</sequence>
<keyword evidence="2" id="KW-1185">Reference proteome</keyword>
<evidence type="ECO:0000313" key="1">
    <source>
        <dbReference type="EMBL" id="GLW65266.1"/>
    </source>
</evidence>